<name>A0A0F9C2L0_9ZZZZ</name>
<accession>A0A0F9C2L0</accession>
<gene>
    <name evidence="1" type="ORF">LCGC14_2718650</name>
</gene>
<protein>
    <submittedName>
        <fullName evidence="1">Uncharacterized protein</fullName>
    </submittedName>
</protein>
<proteinExistence type="predicted"/>
<evidence type="ECO:0000313" key="1">
    <source>
        <dbReference type="EMBL" id="KKK90871.1"/>
    </source>
</evidence>
<comment type="caution">
    <text evidence="1">The sequence shown here is derived from an EMBL/GenBank/DDBJ whole genome shotgun (WGS) entry which is preliminary data.</text>
</comment>
<dbReference type="AlphaFoldDB" id="A0A0F9C2L0"/>
<sequence length="76" mass="8680">MMSSEPIYLPKDLLVFKHPHVGELGMVVLDTVPGMDLYCVTRRPVPEPSLKPALLRLGYIRDLTTCGRQDICWRLK</sequence>
<dbReference type="EMBL" id="LAZR01048903">
    <property type="protein sequence ID" value="KKK90871.1"/>
    <property type="molecule type" value="Genomic_DNA"/>
</dbReference>
<reference evidence="1" key="1">
    <citation type="journal article" date="2015" name="Nature">
        <title>Complex archaea that bridge the gap between prokaryotes and eukaryotes.</title>
        <authorList>
            <person name="Spang A."/>
            <person name="Saw J.H."/>
            <person name="Jorgensen S.L."/>
            <person name="Zaremba-Niedzwiedzka K."/>
            <person name="Martijn J."/>
            <person name="Lind A.E."/>
            <person name="van Eijk R."/>
            <person name="Schleper C."/>
            <person name="Guy L."/>
            <person name="Ettema T.J."/>
        </authorList>
    </citation>
    <scope>NUCLEOTIDE SEQUENCE</scope>
</reference>
<organism evidence="1">
    <name type="scientific">marine sediment metagenome</name>
    <dbReference type="NCBI Taxonomy" id="412755"/>
    <lineage>
        <taxon>unclassified sequences</taxon>
        <taxon>metagenomes</taxon>
        <taxon>ecological metagenomes</taxon>
    </lineage>
</organism>